<keyword evidence="5" id="KW-1133">Transmembrane helix</keyword>
<dbReference type="SUPFAM" id="SSF52540">
    <property type="entry name" value="P-loop containing nucleoside triphosphate hydrolases"/>
    <property type="match status" value="1"/>
</dbReference>
<evidence type="ECO:0000256" key="2">
    <source>
        <dbReference type="ARBA" id="ARBA00008806"/>
    </source>
</evidence>
<evidence type="ECO:0000256" key="7">
    <source>
        <dbReference type="SAM" id="MobiDB-lite"/>
    </source>
</evidence>
<evidence type="ECO:0000256" key="4">
    <source>
        <dbReference type="ARBA" id="ARBA00022692"/>
    </source>
</evidence>
<organism evidence="8 9">
    <name type="scientific">Paralimibaculum aggregatum</name>
    <dbReference type="NCBI Taxonomy" id="3036245"/>
    <lineage>
        <taxon>Bacteria</taxon>
        <taxon>Pseudomonadati</taxon>
        <taxon>Pseudomonadota</taxon>
        <taxon>Alphaproteobacteria</taxon>
        <taxon>Rhodobacterales</taxon>
        <taxon>Paracoccaceae</taxon>
        <taxon>Paralimibaculum</taxon>
    </lineage>
</organism>
<dbReference type="RefSeq" id="WP_285674163.1">
    <property type="nucleotide sequence ID" value="NZ_BSYI01000047.1"/>
</dbReference>
<reference evidence="8 9" key="1">
    <citation type="submission" date="2023-04" db="EMBL/GenBank/DDBJ databases">
        <title>Marinoamorphus aggregata gen. nov., sp. Nov., isolate from tissue of brittle star Ophioplocus japonicus.</title>
        <authorList>
            <person name="Kawano K."/>
            <person name="Sawayama S."/>
            <person name="Nakagawa S."/>
        </authorList>
    </citation>
    <scope>NUCLEOTIDE SEQUENCE [LARGE SCALE GENOMIC DNA]</scope>
    <source>
        <strain evidence="8 9">NKW23</strain>
    </source>
</reference>
<dbReference type="InterPro" id="IPR027417">
    <property type="entry name" value="P-loop_NTPase"/>
</dbReference>
<accession>A0ABQ6LPI9</accession>
<keyword evidence="3" id="KW-1003">Cell membrane</keyword>
<keyword evidence="6" id="KW-0472">Membrane</keyword>
<evidence type="ECO:0000256" key="1">
    <source>
        <dbReference type="ARBA" id="ARBA00004651"/>
    </source>
</evidence>
<protein>
    <submittedName>
        <fullName evidence="8">Uncharacterized protein</fullName>
    </submittedName>
</protein>
<dbReference type="InterPro" id="IPR003688">
    <property type="entry name" value="TraG/VirD4"/>
</dbReference>
<keyword evidence="4" id="KW-0812">Transmembrane</keyword>
<keyword evidence="9" id="KW-1185">Reference proteome</keyword>
<comment type="subcellular location">
    <subcellularLocation>
        <location evidence="1">Cell membrane</location>
        <topology evidence="1">Multi-pass membrane protein</topology>
    </subcellularLocation>
</comment>
<dbReference type="Proteomes" id="UP001239909">
    <property type="component" value="Unassembled WGS sequence"/>
</dbReference>
<proteinExistence type="inferred from homology"/>
<dbReference type="Gene3D" id="3.40.50.300">
    <property type="entry name" value="P-loop containing nucleotide triphosphate hydrolases"/>
    <property type="match status" value="1"/>
</dbReference>
<comment type="similarity">
    <text evidence="2">Belongs to the VirD4/TraG family.</text>
</comment>
<gene>
    <name evidence="8" type="ORF">LNKW23_41880</name>
</gene>
<evidence type="ECO:0000313" key="9">
    <source>
        <dbReference type="Proteomes" id="UP001239909"/>
    </source>
</evidence>
<comment type="caution">
    <text evidence="8">The sequence shown here is derived from an EMBL/GenBank/DDBJ whole genome shotgun (WGS) entry which is preliminary data.</text>
</comment>
<dbReference type="Pfam" id="PF02534">
    <property type="entry name" value="T4SS-DNA_transf"/>
    <property type="match status" value="1"/>
</dbReference>
<dbReference type="PANTHER" id="PTHR37937">
    <property type="entry name" value="CONJUGATIVE TRANSFER: DNA TRANSPORT"/>
    <property type="match status" value="1"/>
</dbReference>
<dbReference type="PANTHER" id="PTHR37937:SF1">
    <property type="entry name" value="CONJUGATIVE TRANSFER: DNA TRANSPORT"/>
    <property type="match status" value="1"/>
</dbReference>
<sequence>MTEKIRRILGFTFDGKPLWEPNSTLSSITWAATGGGKTTCTAMPSILAMLADTERALFINDIKAEIAPQIAELCLRHGRRFGLVDRFGVLGADNPHQIEVNPFSSITLAAARGDQDLPFLLESMTHTFIPEVEKDTRNFYFREEPRQMINLATRLLLHRKPSLATPGGVHALLADPEIWEGALEAAKEEIEGATRAMAQHTLWMREHNKEHYSQHLRAALTALKIFAEGPLHEAGFDPDLAHEDLIRDHWVVCFVNPTRHVDRLGPFFAQHFTSLFDAQLSGPIGKSDYVIDEFCASPMREVIKKITVFRAFGARGHFIAQSRMDSVKRYGEHETAVLEENCAIKVYLKFSSYAEAERVSRAMGETRTVTLGIGTQGGRLDHSLNISTGRERVFSAEELMRLPPEEQIIHIAGLGFIHCLKVRQNQLAPYCQELGENPLEGGRLEPDPKITLPTPAKRRS</sequence>
<dbReference type="InterPro" id="IPR051539">
    <property type="entry name" value="T4SS-coupling_protein"/>
</dbReference>
<feature type="region of interest" description="Disordered" evidence="7">
    <location>
        <begin position="436"/>
        <end position="460"/>
    </location>
</feature>
<evidence type="ECO:0000256" key="5">
    <source>
        <dbReference type="ARBA" id="ARBA00022989"/>
    </source>
</evidence>
<evidence type="ECO:0000256" key="3">
    <source>
        <dbReference type="ARBA" id="ARBA00022475"/>
    </source>
</evidence>
<evidence type="ECO:0000256" key="6">
    <source>
        <dbReference type="ARBA" id="ARBA00023136"/>
    </source>
</evidence>
<name>A0ABQ6LPI9_9RHOB</name>
<evidence type="ECO:0000313" key="8">
    <source>
        <dbReference type="EMBL" id="GMG84972.1"/>
    </source>
</evidence>
<dbReference type="EMBL" id="BSYI01000047">
    <property type="protein sequence ID" value="GMG84972.1"/>
    <property type="molecule type" value="Genomic_DNA"/>
</dbReference>